<organism evidence="1 2">
    <name type="scientific">Keratinibaculum paraultunense</name>
    <dbReference type="NCBI Taxonomy" id="1278232"/>
    <lineage>
        <taxon>Bacteria</taxon>
        <taxon>Bacillati</taxon>
        <taxon>Bacillota</taxon>
        <taxon>Tissierellia</taxon>
        <taxon>Tissierellales</taxon>
        <taxon>Tepidimicrobiaceae</taxon>
        <taxon>Keratinibaculum</taxon>
    </lineage>
</organism>
<accession>A0A4R3L016</accession>
<dbReference type="EMBL" id="SMAE01000001">
    <property type="protein sequence ID" value="TCS91505.1"/>
    <property type="molecule type" value="Genomic_DNA"/>
</dbReference>
<evidence type="ECO:0000313" key="2">
    <source>
        <dbReference type="Proteomes" id="UP000294567"/>
    </source>
</evidence>
<dbReference type="AlphaFoldDB" id="A0A4R3L016"/>
<dbReference type="RefSeq" id="WP_158279954.1">
    <property type="nucleotide sequence ID" value="NZ_CP068564.1"/>
</dbReference>
<name>A0A4R3L016_9FIRM</name>
<proteinExistence type="predicted"/>
<comment type="caution">
    <text evidence="1">The sequence shown here is derived from an EMBL/GenBank/DDBJ whole genome shotgun (WGS) entry which is preliminary data.</text>
</comment>
<gene>
    <name evidence="1" type="ORF">EDD65_1013</name>
</gene>
<evidence type="ECO:0000313" key="1">
    <source>
        <dbReference type="EMBL" id="TCS91505.1"/>
    </source>
</evidence>
<dbReference type="OrthoDB" id="94877at2"/>
<keyword evidence="2" id="KW-1185">Reference proteome</keyword>
<dbReference type="Proteomes" id="UP000294567">
    <property type="component" value="Unassembled WGS sequence"/>
</dbReference>
<protein>
    <submittedName>
        <fullName evidence="1">Uncharacterized protein</fullName>
    </submittedName>
</protein>
<reference evidence="1 2" key="1">
    <citation type="submission" date="2019-03" db="EMBL/GenBank/DDBJ databases">
        <title>Genomic Encyclopedia of Type Strains, Phase IV (KMG-IV): sequencing the most valuable type-strain genomes for metagenomic binning, comparative biology and taxonomic classification.</title>
        <authorList>
            <person name="Goeker M."/>
        </authorList>
    </citation>
    <scope>NUCLEOTIDE SEQUENCE [LARGE SCALE GENOMIC DNA]</scope>
    <source>
        <strain evidence="1 2">DSM 26752</strain>
    </source>
</reference>
<sequence>MLDNNTICKIKEMPYNYHKLFLIIGQSNSGKTNYLKELSNKFGSNIINLN</sequence>